<keyword evidence="3" id="KW-1185">Reference proteome</keyword>
<dbReference type="AlphaFoldDB" id="A0A3S1BR44"/>
<reference evidence="2" key="2">
    <citation type="journal article" date="2019" name="Genome Biol. Evol.">
        <title>Day and night: Metabolic profiles and evolutionary relationships of six axenic non-marine cyanobacteria.</title>
        <authorList>
            <person name="Will S.E."/>
            <person name="Henke P."/>
            <person name="Boedeker C."/>
            <person name="Huang S."/>
            <person name="Brinkmann H."/>
            <person name="Rohde M."/>
            <person name="Jarek M."/>
            <person name="Friedl T."/>
            <person name="Seufert S."/>
            <person name="Schumacher M."/>
            <person name="Overmann J."/>
            <person name="Neumann-Schaal M."/>
            <person name="Petersen J."/>
        </authorList>
    </citation>
    <scope>NUCLEOTIDE SEQUENCE [LARGE SCALE GENOMIC DNA]</scope>
    <source>
        <strain evidence="2">PCC 7102</strain>
    </source>
</reference>
<evidence type="ECO:0000313" key="3">
    <source>
        <dbReference type="Proteomes" id="UP000271624"/>
    </source>
</evidence>
<dbReference type="Proteomes" id="UP000271624">
    <property type="component" value="Unassembled WGS sequence"/>
</dbReference>
<keyword evidence="1" id="KW-0812">Transmembrane</keyword>
<organism evidence="2 3">
    <name type="scientific">Dulcicalothrix desertica PCC 7102</name>
    <dbReference type="NCBI Taxonomy" id="232991"/>
    <lineage>
        <taxon>Bacteria</taxon>
        <taxon>Bacillati</taxon>
        <taxon>Cyanobacteriota</taxon>
        <taxon>Cyanophyceae</taxon>
        <taxon>Nostocales</taxon>
        <taxon>Calotrichaceae</taxon>
        <taxon>Dulcicalothrix</taxon>
    </lineage>
</organism>
<feature type="transmembrane region" description="Helical" evidence="1">
    <location>
        <begin position="66"/>
        <end position="89"/>
    </location>
</feature>
<sequence>MYYMNTKKTRILLQEWFKITLFAFLFLSVITVLMLVLFTIIRVPTFTIGSNIFWLLRWHYEPGIKFAIQFNPISLFIIAAIIGFIGLWLRANKLTEYRRSQRR</sequence>
<evidence type="ECO:0000256" key="1">
    <source>
        <dbReference type="SAM" id="Phobius"/>
    </source>
</evidence>
<keyword evidence="1" id="KW-1133">Transmembrane helix</keyword>
<reference evidence="2" key="1">
    <citation type="submission" date="2018-12" db="EMBL/GenBank/DDBJ databases">
        <authorList>
            <person name="Will S."/>
            <person name="Neumann-Schaal M."/>
            <person name="Henke P."/>
        </authorList>
    </citation>
    <scope>NUCLEOTIDE SEQUENCE</scope>
    <source>
        <strain evidence="2">PCC 7102</strain>
    </source>
</reference>
<proteinExistence type="predicted"/>
<evidence type="ECO:0000313" key="2">
    <source>
        <dbReference type="EMBL" id="RUS93472.1"/>
    </source>
</evidence>
<keyword evidence="1" id="KW-0472">Membrane</keyword>
<feature type="transmembrane region" description="Helical" evidence="1">
    <location>
        <begin position="21"/>
        <end position="46"/>
    </location>
</feature>
<protein>
    <submittedName>
        <fullName evidence="2">Uncharacterized protein</fullName>
    </submittedName>
</protein>
<comment type="caution">
    <text evidence="2">The sequence shown here is derived from an EMBL/GenBank/DDBJ whole genome shotgun (WGS) entry which is preliminary data.</text>
</comment>
<name>A0A3S1BR44_9CYAN</name>
<dbReference type="EMBL" id="RSCL01000058">
    <property type="protein sequence ID" value="RUS93472.1"/>
    <property type="molecule type" value="Genomic_DNA"/>
</dbReference>
<gene>
    <name evidence="2" type="ORF">DSM106972_096210</name>
</gene>
<accession>A0A3S1BR44</accession>